<organism evidence="1 2">
    <name type="scientific">Candidatus Iainarchaeum sp</name>
    <dbReference type="NCBI Taxonomy" id="3101447"/>
    <lineage>
        <taxon>Archaea</taxon>
        <taxon>Candidatus Iainarchaeota</taxon>
        <taxon>Candidatus Iainarchaeia</taxon>
        <taxon>Candidatus Iainarchaeales</taxon>
        <taxon>Candidatus Iainarchaeaceae</taxon>
        <taxon>Candidatus Iainarchaeum</taxon>
    </lineage>
</organism>
<dbReference type="Proteomes" id="UP000675968">
    <property type="component" value="Unassembled WGS sequence"/>
</dbReference>
<dbReference type="EMBL" id="JAGVWC010000010">
    <property type="protein sequence ID" value="MBS3061525.1"/>
    <property type="molecule type" value="Genomic_DNA"/>
</dbReference>
<gene>
    <name evidence="1" type="ORF">J4215_03000</name>
</gene>
<reference evidence="1" key="2">
    <citation type="submission" date="2021-05" db="EMBL/GenBank/DDBJ databases">
        <title>Protein family content uncovers lineage relationships and bacterial pathway maintenance mechanisms in DPANN archaea.</title>
        <authorList>
            <person name="Castelle C.J."/>
            <person name="Meheust R."/>
            <person name="Jaffe A.L."/>
            <person name="Seitz K."/>
            <person name="Gong X."/>
            <person name="Baker B.J."/>
            <person name="Banfield J.F."/>
        </authorList>
    </citation>
    <scope>NUCLEOTIDE SEQUENCE</scope>
    <source>
        <strain evidence="1">RIFCSPLOWO2_01_FULL_AR10_48_17</strain>
    </source>
</reference>
<dbReference type="AlphaFoldDB" id="A0A8T4LE02"/>
<reference evidence="1" key="1">
    <citation type="submission" date="2021-03" db="EMBL/GenBank/DDBJ databases">
        <authorList>
            <person name="Jaffe A."/>
        </authorList>
    </citation>
    <scope>NUCLEOTIDE SEQUENCE</scope>
    <source>
        <strain evidence="1">RIFCSPLOWO2_01_FULL_AR10_48_17</strain>
    </source>
</reference>
<protein>
    <submittedName>
        <fullName evidence="1">Uncharacterized protein</fullName>
    </submittedName>
</protein>
<comment type="caution">
    <text evidence="1">The sequence shown here is derived from an EMBL/GenBank/DDBJ whole genome shotgun (WGS) entry which is preliminary data.</text>
</comment>
<proteinExistence type="predicted"/>
<sequence length="221" mass="25773">MIKRLRQAVLRQEKKDSGQIRLNRLLGKLPIADHRQPRLRVPTYETARPGGRIRGFRTERNYPTEPEIIIKRVHGTAGENQKASQIVRTLQKIVQEHNRRFPFTRYELRSPHAYPLGERFVAMAKTTVPSIGEILGSHKTQRGINFFRYLKRTHGIRKRDLREAVAELCDHLRPLYEPFYPHVLSDTAARRIQNSNVLNSNILVAGVKNKKIIFVPLIDWF</sequence>
<accession>A0A8T4LE02</accession>
<name>A0A8T4LE02_9ARCH</name>
<evidence type="ECO:0000313" key="1">
    <source>
        <dbReference type="EMBL" id="MBS3061525.1"/>
    </source>
</evidence>
<evidence type="ECO:0000313" key="2">
    <source>
        <dbReference type="Proteomes" id="UP000675968"/>
    </source>
</evidence>